<reference evidence="3" key="1">
    <citation type="journal article" date="2019" name="Int. J. Syst. Evol. Microbiol.">
        <title>The Global Catalogue of Microorganisms (GCM) 10K type strain sequencing project: providing services to taxonomists for standard genome sequencing and annotation.</title>
        <authorList>
            <consortium name="The Broad Institute Genomics Platform"/>
            <consortium name="The Broad Institute Genome Sequencing Center for Infectious Disease"/>
            <person name="Wu L."/>
            <person name="Ma J."/>
        </authorList>
    </citation>
    <scope>NUCLEOTIDE SEQUENCE [LARGE SCALE GENOMIC DNA]</scope>
    <source>
        <strain evidence="3">KCTC 3913</strain>
    </source>
</reference>
<name>A0ABW5RUY2_9BACI</name>
<keyword evidence="1" id="KW-0812">Transmembrane</keyword>
<dbReference type="EMBL" id="JBHUMF010000031">
    <property type="protein sequence ID" value="MFD2681759.1"/>
    <property type="molecule type" value="Genomic_DNA"/>
</dbReference>
<evidence type="ECO:0000313" key="3">
    <source>
        <dbReference type="Proteomes" id="UP001597506"/>
    </source>
</evidence>
<accession>A0ABW5RUY2</accession>
<proteinExistence type="predicted"/>
<keyword evidence="1" id="KW-0472">Membrane</keyword>
<feature type="transmembrane region" description="Helical" evidence="1">
    <location>
        <begin position="7"/>
        <end position="23"/>
    </location>
</feature>
<protein>
    <submittedName>
        <fullName evidence="2">Uncharacterized protein</fullName>
    </submittedName>
</protein>
<feature type="transmembrane region" description="Helical" evidence="1">
    <location>
        <begin position="29"/>
        <end position="54"/>
    </location>
</feature>
<sequence length="65" mass="7930">MKIMRKYLYSLYFVVVYIIYVLFDYFRDGVFHLVANGVQSLFLVLFFIFFDWALNDKKKENNKAD</sequence>
<evidence type="ECO:0000256" key="1">
    <source>
        <dbReference type="SAM" id="Phobius"/>
    </source>
</evidence>
<dbReference type="Proteomes" id="UP001597506">
    <property type="component" value="Unassembled WGS sequence"/>
</dbReference>
<comment type="caution">
    <text evidence="2">The sequence shown here is derived from an EMBL/GenBank/DDBJ whole genome shotgun (WGS) entry which is preliminary data.</text>
</comment>
<organism evidence="2 3">
    <name type="scientific">Bacillus seohaeanensis</name>
    <dbReference type="NCBI Taxonomy" id="284580"/>
    <lineage>
        <taxon>Bacteria</taxon>
        <taxon>Bacillati</taxon>
        <taxon>Bacillota</taxon>
        <taxon>Bacilli</taxon>
        <taxon>Bacillales</taxon>
        <taxon>Bacillaceae</taxon>
        <taxon>Bacillus</taxon>
    </lineage>
</organism>
<dbReference type="RefSeq" id="WP_377936256.1">
    <property type="nucleotide sequence ID" value="NZ_JBHUMF010000031.1"/>
</dbReference>
<gene>
    <name evidence="2" type="ORF">ACFSUL_13545</name>
</gene>
<keyword evidence="1" id="KW-1133">Transmembrane helix</keyword>
<keyword evidence="3" id="KW-1185">Reference proteome</keyword>
<evidence type="ECO:0000313" key="2">
    <source>
        <dbReference type="EMBL" id="MFD2681759.1"/>
    </source>
</evidence>